<evidence type="ECO:0000256" key="19">
    <source>
        <dbReference type="SAM" id="Phobius"/>
    </source>
</evidence>
<evidence type="ECO:0000256" key="16">
    <source>
        <dbReference type="ARBA" id="ARBA00033238"/>
    </source>
</evidence>
<dbReference type="Gene3D" id="3.40.50.1820">
    <property type="entry name" value="alpha/beta hydrolase"/>
    <property type="match status" value="1"/>
</dbReference>
<organism evidence="21 22">
    <name type="scientific">Plasmodium falciparum MaliPS096_E11</name>
    <dbReference type="NCBI Taxonomy" id="1036727"/>
    <lineage>
        <taxon>Eukaryota</taxon>
        <taxon>Sar</taxon>
        <taxon>Alveolata</taxon>
        <taxon>Apicomplexa</taxon>
        <taxon>Aconoidasida</taxon>
        <taxon>Haemosporida</taxon>
        <taxon>Plasmodiidae</taxon>
        <taxon>Plasmodium</taxon>
        <taxon>Plasmodium (Laverania)</taxon>
    </lineage>
</organism>
<dbReference type="EMBL" id="KI925486">
    <property type="protein sequence ID" value="ETW51429.1"/>
    <property type="molecule type" value="Genomic_DNA"/>
</dbReference>
<evidence type="ECO:0000256" key="2">
    <source>
        <dbReference type="ARBA" id="ARBA00004477"/>
    </source>
</evidence>
<dbReference type="GO" id="GO:0008236">
    <property type="term" value="F:serine-type peptidase activity"/>
    <property type="evidence" value="ECO:0007669"/>
    <property type="project" value="InterPro"/>
</dbReference>
<dbReference type="InterPro" id="IPR029058">
    <property type="entry name" value="AB_hydrolase_fold"/>
</dbReference>
<keyword evidence="9 19" id="KW-0812">Transmembrane</keyword>
<evidence type="ECO:0000259" key="20">
    <source>
        <dbReference type="Pfam" id="PF00326"/>
    </source>
</evidence>
<evidence type="ECO:0000256" key="17">
    <source>
        <dbReference type="ARBA" id="ARBA00044717"/>
    </source>
</evidence>
<evidence type="ECO:0000256" key="1">
    <source>
        <dbReference type="ARBA" id="ARBA00001946"/>
    </source>
</evidence>
<evidence type="ECO:0000256" key="14">
    <source>
        <dbReference type="ARBA" id="ARBA00023136"/>
    </source>
</evidence>
<dbReference type="Proteomes" id="UP000030699">
    <property type="component" value="Unassembled WGS sequence"/>
</dbReference>
<reference evidence="21 22" key="2">
    <citation type="submission" date="2013-02" db="EMBL/GenBank/DDBJ databases">
        <title>The Genome Sequence of Plasmodium falciparum MaliPS096_E11.</title>
        <authorList>
            <consortium name="The Broad Institute Genome Sequencing Platform"/>
            <consortium name="The Broad Institute Genome Sequencing Center for Infectious Disease"/>
            <person name="Neafsey D."/>
            <person name="Cheeseman I."/>
            <person name="Volkman S."/>
            <person name="Adams J."/>
            <person name="Walker B."/>
            <person name="Young S.K."/>
            <person name="Zeng Q."/>
            <person name="Gargeya S."/>
            <person name="Fitzgerald M."/>
            <person name="Haas B."/>
            <person name="Abouelleil A."/>
            <person name="Alvarado L."/>
            <person name="Arachchi H.M."/>
            <person name="Berlin A.M."/>
            <person name="Chapman S.B."/>
            <person name="Dewar J."/>
            <person name="Goldberg J."/>
            <person name="Griggs A."/>
            <person name="Gujja S."/>
            <person name="Hansen M."/>
            <person name="Howarth C."/>
            <person name="Imamovic A."/>
            <person name="Larimer J."/>
            <person name="McCowan C."/>
            <person name="Murphy C."/>
            <person name="Neiman D."/>
            <person name="Pearson M."/>
            <person name="Priest M."/>
            <person name="Roberts A."/>
            <person name="Saif S."/>
            <person name="Shea T."/>
            <person name="Sisk P."/>
            <person name="Sykes S."/>
            <person name="Wortman J."/>
            <person name="Nusbaum C."/>
            <person name="Birren B."/>
        </authorList>
    </citation>
    <scope>NUCLEOTIDE SEQUENCE [LARGE SCALE GENOMIC DNA]</scope>
    <source>
        <strain evidence="21 22">MaliPS096_E11</strain>
    </source>
</reference>
<feature type="transmembrane region" description="Helical" evidence="19">
    <location>
        <begin position="336"/>
        <end position="356"/>
    </location>
</feature>
<feature type="transmembrane region" description="Helical" evidence="19">
    <location>
        <begin position="314"/>
        <end position="330"/>
    </location>
</feature>
<keyword evidence="7" id="KW-0328">Glycosyltransferase</keyword>
<comment type="pathway">
    <text evidence="3">Protein modification; protein glycosylation.</text>
</comment>
<evidence type="ECO:0000256" key="11">
    <source>
        <dbReference type="ARBA" id="ARBA00022824"/>
    </source>
</evidence>
<gene>
    <name evidence="21" type="ORF">PFMALIP_00587</name>
</gene>
<evidence type="ECO:0000256" key="18">
    <source>
        <dbReference type="ARBA" id="ARBA00045078"/>
    </source>
</evidence>
<dbReference type="InterPro" id="IPR000715">
    <property type="entry name" value="Glycosyl_transferase_4"/>
</dbReference>
<protein>
    <recommendedName>
        <fullName evidence="6">UDP-N-acetylglucosamine--dolichyl-phosphate N-acetylglucosaminephosphotransferase</fullName>
        <ecNumber evidence="5">2.7.8.15</ecNumber>
    </recommendedName>
    <alternativeName>
        <fullName evidence="15">GlcNAc-1-P transferase</fullName>
    </alternativeName>
    <alternativeName>
        <fullName evidence="16">N-acetylglucosamine-1-phosphate transferase</fullName>
    </alternativeName>
</protein>
<dbReference type="InterPro" id="IPR033895">
    <property type="entry name" value="GPT"/>
</dbReference>
<feature type="transmembrane region" description="Helical" evidence="19">
    <location>
        <begin position="221"/>
        <end position="242"/>
    </location>
</feature>
<feature type="transmembrane region" description="Helical" evidence="19">
    <location>
        <begin position="26"/>
        <end position="42"/>
    </location>
</feature>
<evidence type="ECO:0000256" key="13">
    <source>
        <dbReference type="ARBA" id="ARBA00022989"/>
    </source>
</evidence>
<dbReference type="EC" id="2.7.8.15" evidence="5"/>
<evidence type="ECO:0000313" key="22">
    <source>
        <dbReference type="Proteomes" id="UP000030699"/>
    </source>
</evidence>
<feature type="transmembrane region" description="Helical" evidence="19">
    <location>
        <begin position="179"/>
        <end position="201"/>
    </location>
</feature>
<comment type="function">
    <text evidence="17">UDP-N-acetylglucosamine--dolichyl-phosphate N-acetylglucosaminephosphotransferase that operates in the biosynthetic pathway of dolichol-linked oligosaccharides, the glycan precursors employed in protein asparagine (N)-glycosylation. The assembly of dolichol-linked oligosaccharides begins on the cytosolic side of the endoplasmic reticulum membrane and finishes in its lumen. The sequential addition of sugars to dolichol pyrophosphate produces dolichol-linked oligosaccharides containing fourteen sugars, including two GlcNAcs, nine mannoses and three glucoses. Once assembled, the oligosaccharide is transferred from the lipid to nascent proteins by oligosaccharyltransferases. Catalyzes the initial step of dolichol-linked oligosaccharide biosynthesis, transfering GlcNAc-1-P from cytosolic UDP-GlcNAc onto the carrier lipid dolichyl phosphate (P-dolichol), yielding GlcNAc-P-P-dolichol embedded in the cytoplasmic leaflet of the endoplasmic reticulum membrane.</text>
</comment>
<evidence type="ECO:0000256" key="12">
    <source>
        <dbReference type="ARBA" id="ARBA00022842"/>
    </source>
</evidence>
<dbReference type="InterPro" id="IPR001375">
    <property type="entry name" value="Peptidase_S9_cat"/>
</dbReference>
<evidence type="ECO:0000256" key="9">
    <source>
        <dbReference type="ARBA" id="ARBA00022692"/>
    </source>
</evidence>
<dbReference type="GO" id="GO:0006488">
    <property type="term" value="P:dolichol-linked oligosaccharide biosynthetic process"/>
    <property type="evidence" value="ECO:0007669"/>
    <property type="project" value="InterPro"/>
</dbReference>
<evidence type="ECO:0000256" key="15">
    <source>
        <dbReference type="ARBA" id="ARBA00029567"/>
    </source>
</evidence>
<proteinExistence type="inferred from homology"/>
<comment type="subcellular location">
    <subcellularLocation>
        <location evidence="2">Endoplasmic reticulum membrane</location>
        <topology evidence="2">Multi-pass membrane protein</topology>
    </subcellularLocation>
</comment>
<feature type="domain" description="Peptidase S9 prolyl oligopeptidase catalytic" evidence="20">
    <location>
        <begin position="121"/>
        <end position="177"/>
    </location>
</feature>
<dbReference type="GO" id="GO:0046872">
    <property type="term" value="F:metal ion binding"/>
    <property type="evidence" value="ECO:0007669"/>
    <property type="project" value="UniProtKB-KW"/>
</dbReference>
<evidence type="ECO:0000256" key="8">
    <source>
        <dbReference type="ARBA" id="ARBA00022679"/>
    </source>
</evidence>
<comment type="similarity">
    <text evidence="4">Belongs to the glycosyltransferase 4 family.</text>
</comment>
<reference evidence="21 22" key="1">
    <citation type="submission" date="2013-02" db="EMBL/GenBank/DDBJ databases">
        <title>The Genome Annotation of Plasmodium falciparum MaliPS096_E11.</title>
        <authorList>
            <consortium name="The Broad Institute Genome Sequencing Platform"/>
            <consortium name="The Broad Institute Genome Sequencing Center for Infectious Disease"/>
            <person name="Neafsey D."/>
            <person name="Hoffman S."/>
            <person name="Volkman S."/>
            <person name="Rosenthal P."/>
            <person name="Walker B."/>
            <person name="Young S.K."/>
            <person name="Zeng Q."/>
            <person name="Gargeya S."/>
            <person name="Fitzgerald M."/>
            <person name="Haas B."/>
            <person name="Abouelleil A."/>
            <person name="Allen A.W."/>
            <person name="Alvarado L."/>
            <person name="Arachchi H.M."/>
            <person name="Berlin A.M."/>
            <person name="Chapman S.B."/>
            <person name="Gainer-Dewar J."/>
            <person name="Goldberg J."/>
            <person name="Griggs A."/>
            <person name="Gujja S."/>
            <person name="Hansen M."/>
            <person name="Howarth C."/>
            <person name="Imamovic A."/>
            <person name="Ireland A."/>
            <person name="Larimer J."/>
            <person name="McCowan C."/>
            <person name="Murphy C."/>
            <person name="Pearson M."/>
            <person name="Poon T.W."/>
            <person name="Priest M."/>
            <person name="Roberts A."/>
            <person name="Saif S."/>
            <person name="Shea T."/>
            <person name="Sisk P."/>
            <person name="Sykes S."/>
            <person name="Wortman J."/>
            <person name="Nusbaum C."/>
            <person name="Birren B."/>
        </authorList>
    </citation>
    <scope>NUCLEOTIDE SEQUENCE [LARGE SCALE GENOMIC DNA]</scope>
    <source>
        <strain evidence="21 22">MaliPS096_E11</strain>
    </source>
</reference>
<keyword evidence="12" id="KW-0460">Magnesium</keyword>
<dbReference type="Pfam" id="PF00326">
    <property type="entry name" value="Peptidase_S9"/>
    <property type="match status" value="1"/>
</dbReference>
<feature type="transmembrane region" description="Helical" evidence="19">
    <location>
        <begin position="249"/>
        <end position="269"/>
    </location>
</feature>
<comment type="catalytic activity">
    <reaction evidence="18">
        <text>a di-trans,poly-cis-dolichyl phosphate + UDP-N-acetyl-alpha-D-glucosamine = an N-acetyl-alpha-D-glucosaminyl-diphospho-di-trans,poly-cis-dolichol + UMP</text>
        <dbReference type="Rhea" id="RHEA:13289"/>
        <dbReference type="Rhea" id="RHEA-COMP:19498"/>
        <dbReference type="Rhea" id="RHEA-COMP:19507"/>
        <dbReference type="ChEBI" id="CHEBI:57683"/>
        <dbReference type="ChEBI" id="CHEBI:57705"/>
        <dbReference type="ChEBI" id="CHEBI:57865"/>
        <dbReference type="ChEBI" id="CHEBI:58427"/>
        <dbReference type="EC" id="2.7.8.15"/>
    </reaction>
    <physiologicalReaction direction="left-to-right" evidence="18">
        <dbReference type="Rhea" id="RHEA:13290"/>
    </physiologicalReaction>
</comment>
<dbReference type="UniPathway" id="UPA00378"/>
<evidence type="ECO:0000256" key="4">
    <source>
        <dbReference type="ARBA" id="ARBA00009317"/>
    </source>
</evidence>
<keyword evidence="10" id="KW-0479">Metal-binding</keyword>
<evidence type="ECO:0000256" key="7">
    <source>
        <dbReference type="ARBA" id="ARBA00022676"/>
    </source>
</evidence>
<feature type="transmembrane region" description="Helical" evidence="19">
    <location>
        <begin position="51"/>
        <end position="74"/>
    </location>
</feature>
<evidence type="ECO:0000256" key="5">
    <source>
        <dbReference type="ARBA" id="ARBA00013225"/>
    </source>
</evidence>
<dbReference type="GO" id="GO:0005789">
    <property type="term" value="C:endoplasmic reticulum membrane"/>
    <property type="evidence" value="ECO:0007669"/>
    <property type="project" value="UniProtKB-SubCell"/>
</dbReference>
<dbReference type="OrthoDB" id="10262326at2759"/>
<dbReference type="SUPFAM" id="SSF53474">
    <property type="entry name" value="alpha/beta-Hydrolases"/>
    <property type="match status" value="1"/>
</dbReference>
<feature type="transmembrane region" description="Helical" evidence="19">
    <location>
        <begin position="80"/>
        <end position="102"/>
    </location>
</feature>
<evidence type="ECO:0000256" key="3">
    <source>
        <dbReference type="ARBA" id="ARBA00004922"/>
    </source>
</evidence>
<dbReference type="GO" id="GO:0006508">
    <property type="term" value="P:proteolysis"/>
    <property type="evidence" value="ECO:0007669"/>
    <property type="project" value="InterPro"/>
</dbReference>
<sequence length="360" mass="42527">MKNKILKNYVKPNKVIIYKPNIPERFLFLILTIYLLFVLYVLKNTVYRNIILLYIAPCFILFKVTFICLPKFIHFLNEKVYIFICAPLIYIYIYIYNIHLYLCIDVPDFFLNITRNKFSEYDYNLSKEDYTLLYDMSPINYAHNISSPILIICSKDDKRVSYHNSIALYNKLRALKKKCINGLEIGQSLIISFFITIHNLIEITLNIGKSPIIENLILKQHFLSIIFTIPFLTINLATFSFNFYPSKGFVGNTLTYFCGMFLAVVSIFGHFSKTLVLFLIPQFLNFFISLPQLFHIIPCPRHRLPIINYKTNKLMYSHNYTLINLILYLFGPLSEYHLVLILLTFQFLTCSFGLFLRYYI</sequence>
<keyword evidence="11" id="KW-0256">Endoplasmic reticulum</keyword>
<evidence type="ECO:0000313" key="21">
    <source>
        <dbReference type="EMBL" id="ETW51429.1"/>
    </source>
</evidence>
<dbReference type="GO" id="GO:0016757">
    <property type="term" value="F:glycosyltransferase activity"/>
    <property type="evidence" value="ECO:0007669"/>
    <property type="project" value="UniProtKB-KW"/>
</dbReference>
<name>A0A024WW20_PLAFA</name>
<feature type="transmembrane region" description="Helical" evidence="19">
    <location>
        <begin position="275"/>
        <end position="294"/>
    </location>
</feature>
<comment type="cofactor">
    <cofactor evidence="1">
        <name>Mg(2+)</name>
        <dbReference type="ChEBI" id="CHEBI:18420"/>
    </cofactor>
</comment>
<dbReference type="PANTHER" id="PTHR10571">
    <property type="entry name" value="UDP-N-ACETYLGLUCOSAMINE--DOLICHYL-PHOSPHATE N-ACETYLGLUCOSAMINEPHOSPHOTRANSFERASE"/>
    <property type="match status" value="1"/>
</dbReference>
<accession>A0A024WW20</accession>
<keyword evidence="14 19" id="KW-0472">Membrane</keyword>
<evidence type="ECO:0000256" key="6">
    <source>
        <dbReference type="ARBA" id="ARBA00017659"/>
    </source>
</evidence>
<dbReference type="PANTHER" id="PTHR10571:SF0">
    <property type="entry name" value="UDP-N-ACETYLGLUCOSAMINE--DOLICHYL-PHOSPHATE N-ACETYLGLUCOSAMINEPHOSPHOTRANSFERASE"/>
    <property type="match status" value="1"/>
</dbReference>
<keyword evidence="13 19" id="KW-1133">Transmembrane helix</keyword>
<dbReference type="Pfam" id="PF00953">
    <property type="entry name" value="Glycos_transf_4"/>
    <property type="match status" value="1"/>
</dbReference>
<dbReference type="GO" id="GO:0003975">
    <property type="term" value="F:UDP-N-acetylglucosamine-dolichyl-phosphate N-acetylglucosaminephosphotransferase activity"/>
    <property type="evidence" value="ECO:0007669"/>
    <property type="project" value="UniProtKB-EC"/>
</dbReference>
<keyword evidence="8" id="KW-0808">Transferase</keyword>
<dbReference type="AlphaFoldDB" id="A0A024WW20"/>
<evidence type="ECO:0000256" key="10">
    <source>
        <dbReference type="ARBA" id="ARBA00022723"/>
    </source>
</evidence>